<name>A7MHY0_CROS8</name>
<dbReference type="HOGENOM" id="CLU_2754190_0_0_6"/>
<dbReference type="KEGG" id="esa:ESA_00621"/>
<evidence type="ECO:0000313" key="1">
    <source>
        <dbReference type="EMBL" id="ABU75905.1"/>
    </source>
</evidence>
<dbReference type="AlphaFoldDB" id="A7MHY0"/>
<organism evidence="1 2">
    <name type="scientific">Cronobacter sakazakii (strain ATCC BAA-894)</name>
    <name type="common">Enterobacter sakazakii</name>
    <dbReference type="NCBI Taxonomy" id="290339"/>
    <lineage>
        <taxon>Bacteria</taxon>
        <taxon>Pseudomonadati</taxon>
        <taxon>Pseudomonadota</taxon>
        <taxon>Gammaproteobacteria</taxon>
        <taxon>Enterobacterales</taxon>
        <taxon>Enterobacteriaceae</taxon>
        <taxon>Cronobacter</taxon>
    </lineage>
</organism>
<gene>
    <name evidence="1" type="ordered locus">ESA_00621</name>
</gene>
<reference evidence="1 2" key="1">
    <citation type="journal article" date="2010" name="PLoS ONE">
        <title>Genome sequence of Cronobacter sakazakii BAA-894 and comparative genomic hybridization analysis with other Cronobacter species.</title>
        <authorList>
            <person name="Kucerova E."/>
            <person name="Clifton S.W."/>
            <person name="Xia X.Q."/>
            <person name="Long F."/>
            <person name="Porwollik S."/>
            <person name="Fulton L."/>
            <person name="Fronick C."/>
            <person name="Minx P."/>
            <person name="Kyung K."/>
            <person name="Warren W."/>
            <person name="Fulton R."/>
            <person name="Feng D."/>
            <person name="Wollam A."/>
            <person name="Shah N."/>
            <person name="Bhonagiri V."/>
            <person name="Nash W.E."/>
            <person name="Hallsworth-Pepin K."/>
            <person name="Wilson R.K."/>
            <person name="McClelland M."/>
            <person name="Forsythe S.J."/>
        </authorList>
    </citation>
    <scope>NUCLEOTIDE SEQUENCE [LARGE SCALE GENOMIC DNA]</scope>
    <source>
        <strain evidence="1 2">ATCC BAA-894</strain>
    </source>
</reference>
<accession>A7MHY0</accession>
<sequence length="81" mass="8627">MAGLRGKHSGLTGFNDFAELVGQQGDDRGQRRTVGHAAGRAQAVNRIKHVEDGHANRMGVQQAQVISMRNGAGRLAVMAFS</sequence>
<evidence type="ECO:0000313" key="2">
    <source>
        <dbReference type="Proteomes" id="UP000000260"/>
    </source>
</evidence>
<dbReference type="Proteomes" id="UP000000260">
    <property type="component" value="Chromosome"/>
</dbReference>
<dbReference type="EMBL" id="CP000783">
    <property type="protein sequence ID" value="ABU75905.1"/>
    <property type="molecule type" value="Genomic_DNA"/>
</dbReference>
<proteinExistence type="predicted"/>
<keyword evidence="2" id="KW-1185">Reference proteome</keyword>
<protein>
    <submittedName>
        <fullName evidence="1">Uncharacterized protein</fullName>
    </submittedName>
</protein>